<evidence type="ECO:0000313" key="2">
    <source>
        <dbReference type="EMBL" id="MBW79898.1"/>
    </source>
</evidence>
<reference evidence="2" key="1">
    <citation type="submission" date="2018-01" db="EMBL/GenBank/DDBJ databases">
        <title>An insight into the sialome of Amazonian anophelines.</title>
        <authorList>
            <person name="Ribeiro J.M."/>
            <person name="Scarpassa V."/>
            <person name="Calvo E."/>
        </authorList>
    </citation>
    <scope>NUCLEOTIDE SEQUENCE</scope>
</reference>
<feature type="signal peptide" evidence="1">
    <location>
        <begin position="1"/>
        <end position="20"/>
    </location>
</feature>
<dbReference type="AlphaFoldDB" id="A0A2M4DRY6"/>
<evidence type="ECO:0000256" key="1">
    <source>
        <dbReference type="SAM" id="SignalP"/>
    </source>
</evidence>
<protein>
    <submittedName>
        <fullName evidence="2">Putative secreted protein</fullName>
    </submittedName>
</protein>
<sequence length="93" mass="9915">MGPTAGISMSLILFTRRCCAYLGSVACPLSIGGALTRLFAAAARSWTAPSGSLVLIPGPGTGGGADVGGGRWWWWWWCWWKNAGWVWSEPTVA</sequence>
<name>A0A2M4DRY6_ANODA</name>
<feature type="chain" id="PRO_5014934781" evidence="1">
    <location>
        <begin position="21"/>
        <end position="93"/>
    </location>
</feature>
<keyword evidence="1" id="KW-0732">Signal</keyword>
<dbReference type="EMBL" id="GGFL01015720">
    <property type="protein sequence ID" value="MBW79898.1"/>
    <property type="molecule type" value="Transcribed_RNA"/>
</dbReference>
<proteinExistence type="predicted"/>
<accession>A0A2M4DRY6</accession>
<organism evidence="2">
    <name type="scientific">Anopheles darlingi</name>
    <name type="common">Mosquito</name>
    <dbReference type="NCBI Taxonomy" id="43151"/>
    <lineage>
        <taxon>Eukaryota</taxon>
        <taxon>Metazoa</taxon>
        <taxon>Ecdysozoa</taxon>
        <taxon>Arthropoda</taxon>
        <taxon>Hexapoda</taxon>
        <taxon>Insecta</taxon>
        <taxon>Pterygota</taxon>
        <taxon>Neoptera</taxon>
        <taxon>Endopterygota</taxon>
        <taxon>Diptera</taxon>
        <taxon>Nematocera</taxon>
        <taxon>Culicoidea</taxon>
        <taxon>Culicidae</taxon>
        <taxon>Anophelinae</taxon>
        <taxon>Anopheles</taxon>
    </lineage>
</organism>